<proteinExistence type="predicted"/>
<keyword evidence="2" id="KW-0805">Transcription regulation</keyword>
<dbReference type="NCBIfam" id="TIGR01557">
    <property type="entry name" value="myb_SHAQKYF"/>
    <property type="match status" value="1"/>
</dbReference>
<name>A0A835DHK2_TETSI</name>
<dbReference type="EMBL" id="JABCRI010000007">
    <property type="protein sequence ID" value="KAF8403708.1"/>
    <property type="molecule type" value="Genomic_DNA"/>
</dbReference>
<protein>
    <recommendedName>
        <fullName evidence="6">HTH myb-type domain-containing protein</fullName>
    </recommendedName>
</protein>
<dbReference type="Pfam" id="PF00249">
    <property type="entry name" value="Myb_DNA-binding"/>
    <property type="match status" value="1"/>
</dbReference>
<gene>
    <name evidence="7" type="ORF">HHK36_011812</name>
</gene>
<dbReference type="OMA" id="SDWFARW"/>
<evidence type="ECO:0000256" key="1">
    <source>
        <dbReference type="ARBA" id="ARBA00004123"/>
    </source>
</evidence>
<dbReference type="SUPFAM" id="SSF46689">
    <property type="entry name" value="Homeodomain-like"/>
    <property type="match status" value="1"/>
</dbReference>
<accession>A0A835DHK2</accession>
<dbReference type="Proteomes" id="UP000655225">
    <property type="component" value="Unassembled WGS sequence"/>
</dbReference>
<dbReference type="InterPro" id="IPR009057">
    <property type="entry name" value="Homeodomain-like_sf"/>
</dbReference>
<keyword evidence="8" id="KW-1185">Reference proteome</keyword>
<dbReference type="OrthoDB" id="60033at2759"/>
<comment type="subcellular location">
    <subcellularLocation>
        <location evidence="1">Nucleus</location>
    </subcellularLocation>
</comment>
<dbReference type="Gene3D" id="1.10.10.60">
    <property type="entry name" value="Homeodomain-like"/>
    <property type="match status" value="1"/>
</dbReference>
<evidence type="ECO:0000256" key="2">
    <source>
        <dbReference type="ARBA" id="ARBA00023015"/>
    </source>
</evidence>
<dbReference type="InterPro" id="IPR006447">
    <property type="entry name" value="Myb_dom_plants"/>
</dbReference>
<evidence type="ECO:0000313" key="8">
    <source>
        <dbReference type="Proteomes" id="UP000655225"/>
    </source>
</evidence>
<dbReference type="InterPro" id="IPR001005">
    <property type="entry name" value="SANT/Myb"/>
</dbReference>
<dbReference type="InterPro" id="IPR017930">
    <property type="entry name" value="Myb_dom"/>
</dbReference>
<evidence type="ECO:0000256" key="5">
    <source>
        <dbReference type="SAM" id="MobiDB-lite"/>
    </source>
</evidence>
<sequence>MREEDSNWFSRWEEELPSPEELMPLTQSLITPELSLAFDIRNHPPNSPQPPPQPPPPPLLPSQPLSAEFDSGELGSGSAGDEPARTLKRPRLVWTPQLHKRFVDAVAHLGIKNAVPKTIMQLMSVDGLTRENVASHLQKYRLYLKRMQGITSGGGGAAGSLSAADAATDHLFASAPVPPHFLHPGRAPSDHLLPFVPVAAALQHHHHQQMAAAAVAAAQQQQQQQQQYHHRQVGHFGSPPGGHFEHGFLMRQTQPVHRMGGPVPNQPASYVEDLESATGGGGRKILRLLILPVADWLLFGVLSWGNGWWAVSIRIFSVPWTSTCVIRVYLPLVTLVTDIGHDVTLGGSSGSKLGNGNSRVSYFWGSLEFLLLYGISNLNWESLLLERLC</sequence>
<reference evidence="7 8" key="1">
    <citation type="submission" date="2020-04" db="EMBL/GenBank/DDBJ databases">
        <title>Plant Genome Project.</title>
        <authorList>
            <person name="Zhang R.-G."/>
        </authorList>
    </citation>
    <scope>NUCLEOTIDE SEQUENCE [LARGE SCALE GENOMIC DNA]</scope>
    <source>
        <strain evidence="7">YNK0</strain>
        <tissue evidence="7">Leaf</tissue>
    </source>
</reference>
<dbReference type="GO" id="GO:0005634">
    <property type="term" value="C:nucleus"/>
    <property type="evidence" value="ECO:0007669"/>
    <property type="project" value="UniProtKB-SubCell"/>
</dbReference>
<organism evidence="7 8">
    <name type="scientific">Tetracentron sinense</name>
    <name type="common">Spur-leaf</name>
    <dbReference type="NCBI Taxonomy" id="13715"/>
    <lineage>
        <taxon>Eukaryota</taxon>
        <taxon>Viridiplantae</taxon>
        <taxon>Streptophyta</taxon>
        <taxon>Embryophyta</taxon>
        <taxon>Tracheophyta</taxon>
        <taxon>Spermatophyta</taxon>
        <taxon>Magnoliopsida</taxon>
        <taxon>Trochodendrales</taxon>
        <taxon>Trochodendraceae</taxon>
        <taxon>Tetracentron</taxon>
    </lineage>
</organism>
<dbReference type="PROSITE" id="PS51294">
    <property type="entry name" value="HTH_MYB"/>
    <property type="match status" value="1"/>
</dbReference>
<dbReference type="FunFam" id="1.10.10.60:FF:000007">
    <property type="entry name" value="Two-component response regulator"/>
    <property type="match status" value="1"/>
</dbReference>
<dbReference type="InterPro" id="IPR044841">
    <property type="entry name" value="LUX/BOA-like"/>
</dbReference>
<keyword evidence="4" id="KW-0539">Nucleus</keyword>
<evidence type="ECO:0000256" key="4">
    <source>
        <dbReference type="ARBA" id="ARBA00023242"/>
    </source>
</evidence>
<dbReference type="GO" id="GO:0003700">
    <property type="term" value="F:DNA-binding transcription factor activity"/>
    <property type="evidence" value="ECO:0007669"/>
    <property type="project" value="InterPro"/>
</dbReference>
<feature type="domain" description="HTH myb-type" evidence="6">
    <location>
        <begin position="94"/>
        <end position="145"/>
    </location>
</feature>
<dbReference type="PANTHER" id="PTHR31442">
    <property type="entry name" value="HOMEODOMAIN-LIKE SUPERFAMILY PROTEIN-RELATED"/>
    <property type="match status" value="1"/>
</dbReference>
<evidence type="ECO:0000256" key="3">
    <source>
        <dbReference type="ARBA" id="ARBA00023163"/>
    </source>
</evidence>
<evidence type="ECO:0000259" key="6">
    <source>
        <dbReference type="PROSITE" id="PS51294"/>
    </source>
</evidence>
<feature type="region of interest" description="Disordered" evidence="5">
    <location>
        <begin position="1"/>
        <end position="87"/>
    </location>
</feature>
<comment type="caution">
    <text evidence="7">The sequence shown here is derived from an EMBL/GenBank/DDBJ whole genome shotgun (WGS) entry which is preliminary data.</text>
</comment>
<evidence type="ECO:0000313" key="7">
    <source>
        <dbReference type="EMBL" id="KAF8403708.1"/>
    </source>
</evidence>
<dbReference type="PANTHER" id="PTHR31442:SF29">
    <property type="entry name" value="HOMEODOMAIN-LIKE SUPERFAMILY PROTEIN"/>
    <property type="match status" value="1"/>
</dbReference>
<keyword evidence="3" id="KW-0804">Transcription</keyword>
<dbReference type="GO" id="GO:0003677">
    <property type="term" value="F:DNA binding"/>
    <property type="evidence" value="ECO:0007669"/>
    <property type="project" value="InterPro"/>
</dbReference>
<dbReference type="AlphaFoldDB" id="A0A835DHK2"/>
<feature type="compositionally biased region" description="Pro residues" evidence="5">
    <location>
        <begin position="45"/>
        <end position="61"/>
    </location>
</feature>